<keyword evidence="1" id="KW-0732">Signal</keyword>
<evidence type="ECO:0000313" key="2">
    <source>
        <dbReference type="EMBL" id="JAP79715.1"/>
    </source>
</evidence>
<dbReference type="EMBL" id="GEDV01008842">
    <property type="protein sequence ID" value="JAP79715.1"/>
    <property type="molecule type" value="Transcribed_RNA"/>
</dbReference>
<proteinExistence type="predicted"/>
<feature type="signal peptide" evidence="1">
    <location>
        <begin position="1"/>
        <end position="20"/>
    </location>
</feature>
<accession>A0A131YMA9</accession>
<name>A0A131YMA9_RHIAP</name>
<sequence>MEKIVLYFILTSVFVQILESALLNRINNETPRRNWYIVVPVKTHNGALLLRIFLQVQIEGAGLTAAHNGVQSKLKNGALLQNRHSFVMFKNLYKGTTQAATEFTYEEAHIHYLQKKKPLK</sequence>
<evidence type="ECO:0000256" key="1">
    <source>
        <dbReference type="SAM" id="SignalP"/>
    </source>
</evidence>
<feature type="chain" id="PRO_5007285541" evidence="1">
    <location>
        <begin position="21"/>
        <end position="120"/>
    </location>
</feature>
<protein>
    <submittedName>
        <fullName evidence="2">8.9 kDa family member</fullName>
    </submittedName>
</protein>
<dbReference type="AlphaFoldDB" id="A0A131YMA9"/>
<organism evidence="2">
    <name type="scientific">Rhipicephalus appendiculatus</name>
    <name type="common">Brown ear tick</name>
    <dbReference type="NCBI Taxonomy" id="34631"/>
    <lineage>
        <taxon>Eukaryota</taxon>
        <taxon>Metazoa</taxon>
        <taxon>Ecdysozoa</taxon>
        <taxon>Arthropoda</taxon>
        <taxon>Chelicerata</taxon>
        <taxon>Arachnida</taxon>
        <taxon>Acari</taxon>
        <taxon>Parasitiformes</taxon>
        <taxon>Ixodida</taxon>
        <taxon>Ixodoidea</taxon>
        <taxon>Ixodidae</taxon>
        <taxon>Rhipicephalinae</taxon>
        <taxon>Rhipicephalus</taxon>
        <taxon>Rhipicephalus</taxon>
    </lineage>
</organism>
<reference evidence="2" key="1">
    <citation type="journal article" date="2016" name="Ticks Tick Borne Dis.">
        <title>De novo assembly and annotation of the salivary gland transcriptome of Rhipicephalus appendiculatus male and female ticks during blood feeding.</title>
        <authorList>
            <person name="de Castro M.H."/>
            <person name="de Klerk D."/>
            <person name="Pienaar R."/>
            <person name="Latif A.A."/>
            <person name="Rees D.J."/>
            <person name="Mans B.J."/>
        </authorList>
    </citation>
    <scope>NUCLEOTIDE SEQUENCE</scope>
    <source>
        <tissue evidence="2">Salivary glands</tissue>
    </source>
</reference>